<organism evidence="3 4">
    <name type="scientific">Kitasatospora acidiphila</name>
    <dbReference type="NCBI Taxonomy" id="2567942"/>
    <lineage>
        <taxon>Bacteria</taxon>
        <taxon>Bacillati</taxon>
        <taxon>Actinomycetota</taxon>
        <taxon>Actinomycetes</taxon>
        <taxon>Kitasatosporales</taxon>
        <taxon>Streptomycetaceae</taxon>
        <taxon>Kitasatospora</taxon>
    </lineage>
</organism>
<feature type="compositionally biased region" description="Basic residues" evidence="1">
    <location>
        <begin position="611"/>
        <end position="622"/>
    </location>
</feature>
<dbReference type="Proteomes" id="UP000319103">
    <property type="component" value="Unassembled WGS sequence"/>
</dbReference>
<evidence type="ECO:0000256" key="1">
    <source>
        <dbReference type="SAM" id="MobiDB-lite"/>
    </source>
</evidence>
<protein>
    <submittedName>
        <fullName evidence="3">DUF4157 domain-containing protein</fullName>
    </submittedName>
</protein>
<evidence type="ECO:0000259" key="2">
    <source>
        <dbReference type="Pfam" id="PF13699"/>
    </source>
</evidence>
<feature type="compositionally biased region" description="Low complexity" evidence="1">
    <location>
        <begin position="544"/>
        <end position="558"/>
    </location>
</feature>
<sequence length="651" mass="69734">MRAAREPEKDPHAMAGVKVSHPDDAHEKEAEAVAKHVTSGGDPAHEHGATAKTAPSAGAPGDPPKVVGDPEMAHRAVAPHTATPTAAAQHPATQVASTPHPAPAQPHTAAPQHTAPQTPAAQHQATPQHTASQTPAAQHPATPVASTPHPATPQHAAPQTSATQHPATHGATTQHPGPAQPHTAAPQHTAPQSPTAQHPAPHGATTQHPGHAGRNSASILDHPGPGQPIPQPTRGILEARLKADLSHVVVHHDAAADQAVRALHARAVTRGNHIFLASDASPNDLSLMAHEVTHVLHHQGGVVHRQAANAPAAPANAPAAPYYKGKEGTIDSATKKAVEIPDVPYANAKLKLSGVDVRAKFKAGTRTVRPNPRSSSAKKQRDKWWKNINRSETEKIISDLIKPDTAQLPVADRKPATDPSAMHLLRFGVAGSTAARQNAETDGVKIARPLDGVIVGTKDQLIDTALLPHWDRNRKYNPMNVDHLVELQVGGLDEFDNYWLWEAKANQSAGGQLFIAINEQVTRLFTAARKKHKNDPGGLPFPRASPSTTGRSGRSRSAIWGQSQRNKRQRQRLLDRCGGQQRRARQAAQQGHHRRRRGNGPGRQGEQGRPDHHRRRRVRRRSTGAVALEKGPEERFRQGREQRLQGAPPSL</sequence>
<comment type="caution">
    <text evidence="3">The sequence shown here is derived from an EMBL/GenBank/DDBJ whole genome shotgun (WGS) entry which is preliminary data.</text>
</comment>
<proteinExistence type="predicted"/>
<keyword evidence="4" id="KW-1185">Reference proteome</keyword>
<name>A0A540WCT1_9ACTN</name>
<gene>
    <name evidence="3" type="ORF">E6W39_37480</name>
</gene>
<dbReference type="AlphaFoldDB" id="A0A540WCT1"/>
<dbReference type="InterPro" id="IPR025295">
    <property type="entry name" value="eCIS_core_dom"/>
</dbReference>
<reference evidence="3 4" key="1">
    <citation type="submission" date="2019-06" db="EMBL/GenBank/DDBJ databases">
        <title>Description of Kitasatospora acidophila sp. nov. isolated from pine grove soil, and reclassification of Streptomyces novaecaesareae to Kitasatospora novaeceasareae comb. nov.</title>
        <authorList>
            <person name="Kim M.J."/>
        </authorList>
    </citation>
    <scope>NUCLEOTIDE SEQUENCE [LARGE SCALE GENOMIC DNA]</scope>
    <source>
        <strain evidence="3 4">MMS16-CNU292</strain>
    </source>
</reference>
<dbReference type="OrthoDB" id="9153660at2"/>
<feature type="region of interest" description="Disordered" evidence="1">
    <location>
        <begin position="529"/>
        <end position="651"/>
    </location>
</feature>
<dbReference type="Pfam" id="PF13699">
    <property type="entry name" value="eCIS_core"/>
    <property type="match status" value="1"/>
</dbReference>
<feature type="compositionally biased region" description="Basic and acidic residues" evidence="1">
    <location>
        <begin position="1"/>
        <end position="12"/>
    </location>
</feature>
<feature type="compositionally biased region" description="Basic and acidic residues" evidence="1">
    <location>
        <begin position="630"/>
        <end position="643"/>
    </location>
</feature>
<feature type="compositionally biased region" description="Low complexity" evidence="1">
    <location>
        <begin position="576"/>
        <end position="590"/>
    </location>
</feature>
<feature type="compositionally biased region" description="Low complexity" evidence="1">
    <location>
        <begin position="76"/>
        <end position="165"/>
    </location>
</feature>
<evidence type="ECO:0000313" key="4">
    <source>
        <dbReference type="Proteomes" id="UP000319103"/>
    </source>
</evidence>
<feature type="domain" description="eCIS core" evidence="2">
    <location>
        <begin position="228"/>
        <end position="301"/>
    </location>
</feature>
<feature type="region of interest" description="Disordered" evidence="1">
    <location>
        <begin position="1"/>
        <end position="233"/>
    </location>
</feature>
<accession>A0A540WCT1</accession>
<feature type="compositionally biased region" description="Basic and acidic residues" evidence="1">
    <location>
        <begin position="20"/>
        <end position="34"/>
    </location>
</feature>
<evidence type="ECO:0000313" key="3">
    <source>
        <dbReference type="EMBL" id="TQF06845.1"/>
    </source>
</evidence>
<dbReference type="EMBL" id="VIGB01000003">
    <property type="protein sequence ID" value="TQF06845.1"/>
    <property type="molecule type" value="Genomic_DNA"/>
</dbReference>